<evidence type="ECO:0000256" key="3">
    <source>
        <dbReference type="ARBA" id="ARBA00023295"/>
    </source>
</evidence>
<proteinExistence type="inferred from homology"/>
<sequence>METTLHNNCNTYIVAQTVCYGMLGNNLPPPPEVVDLYKQNNIQRMRLFDPSKLALEALRGSNIEVVLGVPNSDLQDLAASQANADTWFAQFVLPAMQNVNNAISGAGLGIKVSTAIDTGVLETHFLQRMEHLDPINKAQIDLNYALFTSDGVVVPGGVKYQNLFYAILDAMYSALEKSGGASLEIVVSESGWPSAGGDTSSIDYAKTYNTNLIQRVKDGTPKRPGKPIETYIFAMFDENQKNPEYEKNFGIFTPDKQPKYPINFN</sequence>
<dbReference type="PANTHER" id="PTHR32227">
    <property type="entry name" value="GLUCAN ENDO-1,3-BETA-GLUCOSIDASE BG1-RELATED-RELATED"/>
    <property type="match status" value="1"/>
</dbReference>
<reference evidence="6 7" key="1">
    <citation type="journal article" date="2021" name="Comput. Struct. Biotechnol. J.">
        <title>De novo genome assembly of the potent medicinal plant Rehmannia glutinosa using nanopore technology.</title>
        <authorList>
            <person name="Ma L."/>
            <person name="Dong C."/>
            <person name="Song C."/>
            <person name="Wang X."/>
            <person name="Zheng X."/>
            <person name="Niu Y."/>
            <person name="Chen S."/>
            <person name="Feng W."/>
        </authorList>
    </citation>
    <scope>NUCLEOTIDE SEQUENCE [LARGE SCALE GENOMIC DNA]</scope>
    <source>
        <strain evidence="6">DH-2019</strain>
    </source>
</reference>
<accession>A0ABR0TYW1</accession>
<dbReference type="EMBL" id="JABTTQ020003506">
    <property type="protein sequence ID" value="KAK6115423.1"/>
    <property type="molecule type" value="Genomic_DNA"/>
</dbReference>
<organism evidence="6 7">
    <name type="scientific">Rehmannia glutinosa</name>
    <name type="common">Chinese foxglove</name>
    <dbReference type="NCBI Taxonomy" id="99300"/>
    <lineage>
        <taxon>Eukaryota</taxon>
        <taxon>Viridiplantae</taxon>
        <taxon>Streptophyta</taxon>
        <taxon>Embryophyta</taxon>
        <taxon>Tracheophyta</taxon>
        <taxon>Spermatophyta</taxon>
        <taxon>Magnoliopsida</taxon>
        <taxon>eudicotyledons</taxon>
        <taxon>Gunneridae</taxon>
        <taxon>Pentapetalae</taxon>
        <taxon>asterids</taxon>
        <taxon>lamiids</taxon>
        <taxon>Lamiales</taxon>
        <taxon>Orobanchaceae</taxon>
        <taxon>Rehmannieae</taxon>
        <taxon>Rehmannia</taxon>
    </lineage>
</organism>
<dbReference type="Pfam" id="PF00332">
    <property type="entry name" value="Glyco_hydro_17"/>
    <property type="match status" value="2"/>
</dbReference>
<evidence type="ECO:0008006" key="8">
    <source>
        <dbReference type="Google" id="ProtNLM"/>
    </source>
</evidence>
<evidence type="ECO:0000313" key="7">
    <source>
        <dbReference type="Proteomes" id="UP001318860"/>
    </source>
</evidence>
<keyword evidence="2 5" id="KW-0378">Hydrolase</keyword>
<evidence type="ECO:0000256" key="2">
    <source>
        <dbReference type="ARBA" id="ARBA00022801"/>
    </source>
</evidence>
<dbReference type="InterPro" id="IPR000490">
    <property type="entry name" value="Glyco_hydro_17"/>
</dbReference>
<gene>
    <name evidence="6" type="ORF">DH2020_007692</name>
</gene>
<keyword evidence="7" id="KW-1185">Reference proteome</keyword>
<dbReference type="Gene3D" id="3.20.20.80">
    <property type="entry name" value="Glycosidases"/>
    <property type="match status" value="3"/>
</dbReference>
<protein>
    <recommendedName>
        <fullName evidence="8">Glucan endo-1,3-beta-D-glucosidase</fullName>
    </recommendedName>
</protein>
<evidence type="ECO:0000313" key="6">
    <source>
        <dbReference type="EMBL" id="KAK6115423.1"/>
    </source>
</evidence>
<evidence type="ECO:0000256" key="5">
    <source>
        <dbReference type="RuleBase" id="RU004336"/>
    </source>
</evidence>
<dbReference type="InterPro" id="IPR044965">
    <property type="entry name" value="Glyco_hydro_17_plant"/>
</dbReference>
<dbReference type="Proteomes" id="UP001318860">
    <property type="component" value="Unassembled WGS sequence"/>
</dbReference>
<keyword evidence="3 5" id="KW-0326">Glycosidase</keyword>
<evidence type="ECO:0000256" key="4">
    <source>
        <dbReference type="RuleBase" id="RU004335"/>
    </source>
</evidence>
<dbReference type="SUPFAM" id="SSF51445">
    <property type="entry name" value="(Trans)glycosidases"/>
    <property type="match status" value="1"/>
</dbReference>
<evidence type="ECO:0000256" key="1">
    <source>
        <dbReference type="ARBA" id="ARBA00008773"/>
    </source>
</evidence>
<dbReference type="PROSITE" id="PS00587">
    <property type="entry name" value="GLYCOSYL_HYDROL_F17"/>
    <property type="match status" value="1"/>
</dbReference>
<comment type="caution">
    <text evidence="6">The sequence shown here is derived from an EMBL/GenBank/DDBJ whole genome shotgun (WGS) entry which is preliminary data.</text>
</comment>
<comment type="similarity">
    <text evidence="1 4">Belongs to the glycosyl hydrolase 17 family.</text>
</comment>
<dbReference type="InterPro" id="IPR017853">
    <property type="entry name" value="GH"/>
</dbReference>
<name>A0ABR0TYW1_REHGL</name>